<evidence type="ECO:0000313" key="2">
    <source>
        <dbReference type="Proteomes" id="UP000637628"/>
    </source>
</evidence>
<dbReference type="Proteomes" id="UP000637628">
    <property type="component" value="Unassembled WGS sequence"/>
</dbReference>
<name>A0ABQ3Z783_9ACTN</name>
<reference evidence="1 2" key="1">
    <citation type="submission" date="2021-01" db="EMBL/GenBank/DDBJ databases">
        <title>Whole genome shotgun sequence of Actinoplanes durhamensis NBRC 14914.</title>
        <authorList>
            <person name="Komaki H."/>
            <person name="Tamura T."/>
        </authorList>
    </citation>
    <scope>NUCLEOTIDE SEQUENCE [LARGE SCALE GENOMIC DNA]</scope>
    <source>
        <strain evidence="1 2">NBRC 14914</strain>
    </source>
</reference>
<organism evidence="1 2">
    <name type="scientific">Paractinoplanes durhamensis</name>
    <dbReference type="NCBI Taxonomy" id="113563"/>
    <lineage>
        <taxon>Bacteria</taxon>
        <taxon>Bacillati</taxon>
        <taxon>Actinomycetota</taxon>
        <taxon>Actinomycetes</taxon>
        <taxon>Micromonosporales</taxon>
        <taxon>Micromonosporaceae</taxon>
        <taxon>Paractinoplanes</taxon>
    </lineage>
</organism>
<dbReference type="EMBL" id="BOML01000057">
    <property type="protein sequence ID" value="GIE05680.1"/>
    <property type="molecule type" value="Genomic_DNA"/>
</dbReference>
<comment type="caution">
    <text evidence="1">The sequence shown here is derived from an EMBL/GenBank/DDBJ whole genome shotgun (WGS) entry which is preliminary data.</text>
</comment>
<proteinExistence type="predicted"/>
<protein>
    <submittedName>
        <fullName evidence="1">Uncharacterized protein</fullName>
    </submittedName>
</protein>
<evidence type="ECO:0000313" key="1">
    <source>
        <dbReference type="EMBL" id="GIE05680.1"/>
    </source>
</evidence>
<sequence length="86" mass="9904">MLRRNTPEWTRPGIAELPDVVRSALFGFWAKVRMADLQPLGDRTAMIVHESLILEPVRIAYAVPMSEIRLLRPRYSMELNRPGGSW</sequence>
<accession>A0ABQ3Z783</accession>
<keyword evidence="2" id="KW-1185">Reference proteome</keyword>
<gene>
    <name evidence="1" type="ORF">Adu01nite_70300</name>
</gene>